<dbReference type="Gene3D" id="3.30.300.30">
    <property type="match status" value="1"/>
</dbReference>
<dbReference type="RefSeq" id="WP_047856003.1">
    <property type="nucleotide sequence ID" value="NZ_CP011509.1"/>
</dbReference>
<dbReference type="Pfam" id="PF00550">
    <property type="entry name" value="PP-binding"/>
    <property type="match status" value="1"/>
</dbReference>
<dbReference type="SUPFAM" id="SSF56801">
    <property type="entry name" value="Acetyl-CoA synthetase-like"/>
    <property type="match status" value="1"/>
</dbReference>
<dbReference type="EMBL" id="CP011509">
    <property type="protein sequence ID" value="AKJ01428.1"/>
    <property type="molecule type" value="Genomic_DNA"/>
</dbReference>
<dbReference type="PROSITE" id="PS00012">
    <property type="entry name" value="PHOSPHOPANTETHEINE"/>
    <property type="match status" value="1"/>
</dbReference>
<dbReference type="SUPFAM" id="SSF69593">
    <property type="entry name" value="Glycerol-3-phosphate (1)-acyltransferase"/>
    <property type="match status" value="1"/>
</dbReference>
<dbReference type="Pfam" id="PF07993">
    <property type="entry name" value="NAD_binding_4"/>
    <property type="match status" value="1"/>
</dbReference>
<dbReference type="Gene3D" id="3.40.50.12780">
    <property type="entry name" value="N-terminal domain of ligase-like"/>
    <property type="match status" value="1"/>
</dbReference>
<keyword evidence="3" id="KW-0175">Coiled coil</keyword>
<dbReference type="InterPro" id="IPR036291">
    <property type="entry name" value="NAD(P)-bd_dom_sf"/>
</dbReference>
<keyword evidence="1" id="KW-0596">Phosphopantetheine</keyword>
<dbReference type="PANTHER" id="PTHR43767">
    <property type="entry name" value="LONG-CHAIN-FATTY-ACID--COA LIGASE"/>
    <property type="match status" value="1"/>
</dbReference>
<dbReference type="InterPro" id="IPR050237">
    <property type="entry name" value="ATP-dep_AMP-bd_enzyme"/>
</dbReference>
<dbReference type="SUPFAM" id="SSF51735">
    <property type="entry name" value="NAD(P)-binding Rossmann-fold domains"/>
    <property type="match status" value="1"/>
</dbReference>
<reference evidence="5 7" key="1">
    <citation type="submission" date="2015-05" db="EMBL/GenBank/DDBJ databases">
        <title>Genome assembly of Archangium gephyra DSM 2261.</title>
        <authorList>
            <person name="Sharma G."/>
            <person name="Subramanian S."/>
        </authorList>
    </citation>
    <scope>NUCLEOTIDE SEQUENCE [LARGE SCALE GENOMIC DNA]</scope>
    <source>
        <strain evidence="5 7">DSM 2261</strain>
    </source>
</reference>
<feature type="coiled-coil region" evidence="3">
    <location>
        <begin position="194"/>
        <end position="221"/>
    </location>
</feature>
<evidence type="ECO:0000313" key="7">
    <source>
        <dbReference type="Proteomes" id="UP000035579"/>
    </source>
</evidence>
<evidence type="ECO:0000259" key="4">
    <source>
        <dbReference type="PROSITE" id="PS50075"/>
    </source>
</evidence>
<evidence type="ECO:0000256" key="1">
    <source>
        <dbReference type="ARBA" id="ARBA00022450"/>
    </source>
</evidence>
<dbReference type="CDD" id="cd07989">
    <property type="entry name" value="LPLAT_AGPAT-like"/>
    <property type="match status" value="1"/>
</dbReference>
<proteinExistence type="predicted"/>
<feature type="domain" description="Carrier" evidence="4">
    <location>
        <begin position="1126"/>
        <end position="1201"/>
    </location>
</feature>
<dbReference type="Pfam" id="PF13193">
    <property type="entry name" value="AMP-binding_C"/>
    <property type="match status" value="1"/>
</dbReference>
<organism evidence="5 7">
    <name type="scientific">Archangium gephyra</name>
    <dbReference type="NCBI Taxonomy" id="48"/>
    <lineage>
        <taxon>Bacteria</taxon>
        <taxon>Pseudomonadati</taxon>
        <taxon>Myxococcota</taxon>
        <taxon>Myxococcia</taxon>
        <taxon>Myxococcales</taxon>
        <taxon>Cystobacterineae</taxon>
        <taxon>Archangiaceae</taxon>
        <taxon>Archangium</taxon>
    </lineage>
</organism>
<evidence type="ECO:0000256" key="3">
    <source>
        <dbReference type="SAM" id="Coils"/>
    </source>
</evidence>
<keyword evidence="8" id="KW-1185">Reference proteome</keyword>
<dbReference type="InterPro" id="IPR000873">
    <property type="entry name" value="AMP-dep_synth/lig_dom"/>
</dbReference>
<dbReference type="SMART" id="SM00563">
    <property type="entry name" value="PlsC"/>
    <property type="match status" value="1"/>
</dbReference>
<dbReference type="InterPro" id="IPR020845">
    <property type="entry name" value="AMP-binding_CS"/>
</dbReference>
<keyword evidence="5" id="KW-0436">Ligase</keyword>
<dbReference type="InterPro" id="IPR042099">
    <property type="entry name" value="ANL_N_sf"/>
</dbReference>
<dbReference type="InterPro" id="IPR036736">
    <property type="entry name" value="ACP-like_sf"/>
</dbReference>
<dbReference type="Pfam" id="PF00501">
    <property type="entry name" value="AMP-binding"/>
    <property type="match status" value="1"/>
</dbReference>
<dbReference type="PROSITE" id="PS50075">
    <property type="entry name" value="CARRIER"/>
    <property type="match status" value="1"/>
</dbReference>
<protein>
    <submittedName>
        <fullName evidence="6">Long-chain acyl-CoA synthetase</fullName>
    </submittedName>
    <submittedName>
        <fullName evidence="5">Long-chain-fatty-acid CoA ligase</fullName>
    </submittedName>
</protein>
<evidence type="ECO:0000256" key="2">
    <source>
        <dbReference type="ARBA" id="ARBA00022553"/>
    </source>
</evidence>
<dbReference type="InterPro" id="IPR045851">
    <property type="entry name" value="AMP-bd_C_sf"/>
</dbReference>
<reference evidence="6 8" key="2">
    <citation type="submission" date="2018-08" db="EMBL/GenBank/DDBJ databases">
        <title>Genomic Encyclopedia of Archaeal and Bacterial Type Strains, Phase II (KMG-II): from individual species to whole genera.</title>
        <authorList>
            <person name="Goeker M."/>
        </authorList>
    </citation>
    <scope>NUCLEOTIDE SEQUENCE [LARGE SCALE GENOMIC DNA]</scope>
    <source>
        <strain evidence="6 8">DSM 2261</strain>
    </source>
</reference>
<keyword evidence="2" id="KW-0597">Phosphoprotein</keyword>
<dbReference type="Proteomes" id="UP000256345">
    <property type="component" value="Unassembled WGS sequence"/>
</dbReference>
<accession>A0AAC8Q5H4</accession>
<dbReference type="Gene3D" id="1.10.1200.10">
    <property type="entry name" value="ACP-like"/>
    <property type="match status" value="1"/>
</dbReference>
<dbReference type="PANTHER" id="PTHR43767:SF1">
    <property type="entry name" value="NONRIBOSOMAL PEPTIDE SYNTHASE PES1 (EUROFUNG)-RELATED"/>
    <property type="match status" value="1"/>
</dbReference>
<evidence type="ECO:0000313" key="5">
    <source>
        <dbReference type="EMBL" id="AKJ01428.1"/>
    </source>
</evidence>
<dbReference type="SUPFAM" id="SSF47336">
    <property type="entry name" value="ACP-like"/>
    <property type="match status" value="1"/>
</dbReference>
<dbReference type="GO" id="GO:0016878">
    <property type="term" value="F:acid-thiol ligase activity"/>
    <property type="evidence" value="ECO:0007669"/>
    <property type="project" value="UniProtKB-ARBA"/>
</dbReference>
<dbReference type="Pfam" id="PF01553">
    <property type="entry name" value="Acyltransferase"/>
    <property type="match status" value="1"/>
</dbReference>
<dbReference type="GO" id="GO:0016746">
    <property type="term" value="F:acyltransferase activity"/>
    <property type="evidence" value="ECO:0007669"/>
    <property type="project" value="InterPro"/>
</dbReference>
<dbReference type="InterPro" id="IPR009081">
    <property type="entry name" value="PP-bd_ACP"/>
</dbReference>
<dbReference type="KEGG" id="age:AA314_03054"/>
<dbReference type="PROSITE" id="PS00455">
    <property type="entry name" value="AMP_BINDING"/>
    <property type="match status" value="1"/>
</dbReference>
<feature type="coiled-coil region" evidence="3">
    <location>
        <begin position="455"/>
        <end position="482"/>
    </location>
</feature>
<dbReference type="Gene3D" id="3.40.50.720">
    <property type="entry name" value="NAD(P)-binding Rossmann-like Domain"/>
    <property type="match status" value="1"/>
</dbReference>
<sequence length="1468" mass="163050">MSVSELNVTEVFTGKRLLFAGSTGFVGKVTLSMLLSRYGETLDKLYVLVRKGSAPSAERRFYDKVATSEPFQPLRDTYGEEGALEFIRRKVEVLDGDITDPLMGLTPEQAEALTGKVHAIINCAGLVSFNPSLEVGLNVNTHGVKYTVELALKWNVPLIHMSTAFVAGNRSGLVFEDEEVVGYFPRREDMDGRDFSLEQELADAEKIVARLREQADDKALASIFRKKALDRLEQEGRDATDEKTLRLAMGRERKLWLTGELVRAGMERAQHWGWPNTYTYTKSLGEQVMASTPGLRYAIVRPSIVESAQHFPFPGWNEGFTTSAPLAFAGIKGHRNIPAGDKAILDIIPVDHVAGATIGITAHCMQVEERRVYNLASGDVNPFYASRSIELVGLYRRRYYRNKDTGNALMNEVRSRIEPVPVSRAVFENLSAPMFVKGARFLRQVIDEVKPAWGAPRVQAALEKARETLDEVENQALSLAGLIELFLPFLYDNRYVFRCDNTRSVYARMAHHDRVRIPWAPEAIDWRVYFLDTHLPGLEKWVFPGLEEETKKRTVIPASRDLLEMLEASVNAWRHRVAFRYAADEKEERLTYGEVNRYANRVGSFLLKEGVKRGERVMLLGENRPEWPVSYFGILRAGGTAVPVDPSLTETELVNIARRAEAKVLLLTEETAKDLPGLEAALTGAGLSTRVASMAEAMSGDPAYPDNIGPVRRTAAADDVASLIFTSGTTGTPKGVMLTHRNFASLIAKLAGAFNVGVGDSVLSVLPLHHTFEFSAGFLTPFSRGTEITYIDELTSDRLGEVFESGHVTAMIGVPALWQLLHRKVTQEMASRPPLVEQTIKSLMSAHGELRNRSSLNLGKLLFWPVHRKFGGKIKFLVSGGSALPDDVHKAFHQLGFNIIEGYGLTEASPVLTVSETNVNKRLPGTVGKALPGVELKILEPDNEGIGEVLARGPNVMAGYFGDKEATDAVLKEGWLYTGDLGRLDAEGRLYLVGRKKDVIIDANGKNVYPDELEDTYAPHEHIKELSIVGLPDEAGGEKVACLCVPDYKDRPREEVRRELEEHFRKTGQEMPFYRRVKVLRFWDGELPRTSSRKVKRKVVVEELKRLEKLASSGEKAREKVQQSTGGVSDWLYPLIAEVVNKPLSDIRPDSRLSVDLGLDSLMLTELSVALEQAGVPLPAVNDLTHVQTVEDLRKLVVSSGRRPAVETRAKDISRETEKAEETEIPVPEPLVTVGRQLVRLGQQAIFGGLFDVKVTGKPFIPMNRNFLVIANHTSHLDMGLVKVVLGEQGQRLTTLAARDYFFDTPLKRAYFENFTDLIPMDRHGSLRESLRLAGNALRQGFNLLIFPEGTRSVTGELLEFKPTLGYLALTYGVDVLPIYLKGAFEALPKGRMVPKSRELEAHIGPALTYEMLRAKTQGMARSESYRYATRLAEDSIQALAAGRVLSFDESATVEDQRRALSSGGSES</sequence>
<dbReference type="EMBL" id="QUMU01000003">
    <property type="protein sequence ID" value="REG34242.1"/>
    <property type="molecule type" value="Genomic_DNA"/>
</dbReference>
<evidence type="ECO:0000313" key="6">
    <source>
        <dbReference type="EMBL" id="REG34242.1"/>
    </source>
</evidence>
<dbReference type="InterPro" id="IPR025110">
    <property type="entry name" value="AMP-bd_C"/>
</dbReference>
<dbReference type="Proteomes" id="UP000035579">
    <property type="component" value="Chromosome"/>
</dbReference>
<name>A0AAC8Q5H4_9BACT</name>
<gene>
    <name evidence="5" type="ORF">AA314_03054</name>
    <name evidence="6" type="ORF">ATI61_103135</name>
</gene>
<dbReference type="InterPro" id="IPR013120">
    <property type="entry name" value="FAR_NAD-bd"/>
</dbReference>
<dbReference type="InterPro" id="IPR002123">
    <property type="entry name" value="Plipid/glycerol_acylTrfase"/>
</dbReference>
<evidence type="ECO:0000313" key="8">
    <source>
        <dbReference type="Proteomes" id="UP000256345"/>
    </source>
</evidence>
<dbReference type="InterPro" id="IPR006162">
    <property type="entry name" value="Ppantetheine_attach_site"/>
</dbReference>